<feature type="compositionally biased region" description="Basic and acidic residues" evidence="1">
    <location>
        <begin position="443"/>
        <end position="460"/>
    </location>
</feature>
<name>A0A517Z7V3_9PLAN</name>
<evidence type="ECO:0000313" key="5">
    <source>
        <dbReference type="Proteomes" id="UP000320496"/>
    </source>
</evidence>
<dbReference type="Pfam" id="PF08308">
    <property type="entry name" value="PEGA"/>
    <property type="match status" value="1"/>
</dbReference>
<accession>A0A517Z7V3</accession>
<keyword evidence="5" id="KW-1185">Reference proteome</keyword>
<dbReference type="Pfam" id="PF07676">
    <property type="entry name" value="PD40"/>
    <property type="match status" value="1"/>
</dbReference>
<evidence type="ECO:0000259" key="2">
    <source>
        <dbReference type="Pfam" id="PF06439"/>
    </source>
</evidence>
<feature type="domain" description="3-keto-alpha-glucoside-1,2-lyase/3-keto-2-hydroxy-glucal hydratase" evidence="2">
    <location>
        <begin position="688"/>
        <end position="836"/>
    </location>
</feature>
<dbReference type="Gene3D" id="2.60.120.560">
    <property type="entry name" value="Exo-inulinase, domain 1"/>
    <property type="match status" value="1"/>
</dbReference>
<dbReference type="KEGG" id="mri:Mal4_28740"/>
<feature type="region of interest" description="Disordered" evidence="1">
    <location>
        <begin position="418"/>
        <end position="460"/>
    </location>
</feature>
<dbReference type="SUPFAM" id="SSF69304">
    <property type="entry name" value="Tricorn protease N-terminal domain"/>
    <property type="match status" value="1"/>
</dbReference>
<organism evidence="4 5">
    <name type="scientific">Maioricimonas rarisocia</name>
    <dbReference type="NCBI Taxonomy" id="2528026"/>
    <lineage>
        <taxon>Bacteria</taxon>
        <taxon>Pseudomonadati</taxon>
        <taxon>Planctomycetota</taxon>
        <taxon>Planctomycetia</taxon>
        <taxon>Planctomycetales</taxon>
        <taxon>Planctomycetaceae</taxon>
        <taxon>Maioricimonas</taxon>
    </lineage>
</organism>
<reference evidence="4 5" key="1">
    <citation type="submission" date="2019-02" db="EMBL/GenBank/DDBJ databases">
        <title>Deep-cultivation of Planctomycetes and their phenomic and genomic characterization uncovers novel biology.</title>
        <authorList>
            <person name="Wiegand S."/>
            <person name="Jogler M."/>
            <person name="Boedeker C."/>
            <person name="Pinto D."/>
            <person name="Vollmers J."/>
            <person name="Rivas-Marin E."/>
            <person name="Kohn T."/>
            <person name="Peeters S.H."/>
            <person name="Heuer A."/>
            <person name="Rast P."/>
            <person name="Oberbeckmann S."/>
            <person name="Bunk B."/>
            <person name="Jeske O."/>
            <person name="Meyerdierks A."/>
            <person name="Storesund J.E."/>
            <person name="Kallscheuer N."/>
            <person name="Luecker S."/>
            <person name="Lage O.M."/>
            <person name="Pohl T."/>
            <person name="Merkel B.J."/>
            <person name="Hornburger P."/>
            <person name="Mueller R.-W."/>
            <person name="Bruemmer F."/>
            <person name="Labrenz M."/>
            <person name="Spormann A.M."/>
            <person name="Op den Camp H."/>
            <person name="Overmann J."/>
            <person name="Amann R."/>
            <person name="Jetten M.S.M."/>
            <person name="Mascher T."/>
            <person name="Medema M.H."/>
            <person name="Devos D.P."/>
            <person name="Kaster A.-K."/>
            <person name="Ovreas L."/>
            <person name="Rohde M."/>
            <person name="Galperin M.Y."/>
            <person name="Jogler C."/>
        </authorList>
    </citation>
    <scope>NUCLEOTIDE SEQUENCE [LARGE SCALE GENOMIC DNA]</scope>
    <source>
        <strain evidence="4 5">Mal4</strain>
    </source>
</reference>
<dbReference type="EMBL" id="CP036275">
    <property type="protein sequence ID" value="QDU38545.1"/>
    <property type="molecule type" value="Genomic_DNA"/>
</dbReference>
<dbReference type="InterPro" id="IPR011659">
    <property type="entry name" value="WD40"/>
</dbReference>
<dbReference type="Pfam" id="PF06439">
    <property type="entry name" value="3keto-disac_hyd"/>
    <property type="match status" value="1"/>
</dbReference>
<proteinExistence type="predicted"/>
<sequence length="844" mass="93047">MDSFRTAAVQIVNSHGECESERRDFPAVNRLVVVAAAALLLTGCPSEPANESTARSAPAAAEPQAELPPLPPPQFEAGTCRIESEPAGLRVFVDGRPVFDAEGKPVVTPCRVTAEAGPHTVTLAGEQSLDFSRQVRFDSEDEFLLTASVQEGTSEALQQPLLQMPAGQPLPLASLNSAGNEFDPFVAADGRSIWFAGDRAEGRGIYVATRSGPYAMFGEPQLVRLTRGTDQPASPSVTADGLSIVYTLRSKARIWGLTRENPLQPFSERVPLHFSSDTGETWPTCQSTGDGERIYYQQEQDAETDTRVVLRSGPTKAFSKVLIVDMPGGVPCLSSDGLRQYVYDGQQLLRARRATVREPFRDGVPILELALPNFVAAPGYRQYFVTDDEQWMFYADDPAASGDLYVVRLSDQPGWGLPLLGEAVQPDEAGPKSESADSPQMAMRDEPDAKQLRDEPVEADDRLPYTRFREDFRSLVGQKKYQEASALIERAAKNPELTAAREMLAWDRDDLEAMSAFQDDVARVIESLEPGDEIRLGSYRFELIQASPESLTLKGKTREIVRPVADMDPPDIAGIVDATIAEDDSPVRLRLAVFAMYMPGFPQRTRQRYAEKAGTDGEQLREEHARRLLQQAEWELDRQRTTTAKELLARIEEAFPESESAQRASDIRDSLYTRIQWTRRGRRQWQTGPLGEFTASDERADGSLLVSPQRYDHFELTMEYRTNSPTGQGGVFFRYPGSGRPYDSAFKIQLSNDRGVAADAYSTGALFSFDAPSKNAAGPQGEWNEFRMLVEGTRVAVEINGEQVLRTTASDPEIPKSGFVALDGITGGISYRKILITDLSGSGD</sequence>
<dbReference type="Proteomes" id="UP000320496">
    <property type="component" value="Chromosome"/>
</dbReference>
<evidence type="ECO:0000313" key="4">
    <source>
        <dbReference type="EMBL" id="QDU38545.1"/>
    </source>
</evidence>
<feature type="domain" description="PEGA" evidence="3">
    <location>
        <begin position="78"/>
        <end position="146"/>
    </location>
</feature>
<feature type="region of interest" description="Disordered" evidence="1">
    <location>
        <begin position="47"/>
        <end position="72"/>
    </location>
</feature>
<dbReference type="InterPro" id="IPR010496">
    <property type="entry name" value="AL/BT2_dom"/>
</dbReference>
<dbReference type="InterPro" id="IPR013229">
    <property type="entry name" value="PEGA"/>
</dbReference>
<dbReference type="GO" id="GO:0016787">
    <property type="term" value="F:hydrolase activity"/>
    <property type="evidence" value="ECO:0007669"/>
    <property type="project" value="InterPro"/>
</dbReference>
<evidence type="ECO:0000259" key="3">
    <source>
        <dbReference type="Pfam" id="PF08308"/>
    </source>
</evidence>
<evidence type="ECO:0000256" key="1">
    <source>
        <dbReference type="SAM" id="MobiDB-lite"/>
    </source>
</evidence>
<gene>
    <name evidence="4" type="ORF">Mal4_28740</name>
</gene>
<protein>
    <submittedName>
        <fullName evidence="4">Uncharacterized protein</fullName>
    </submittedName>
</protein>
<dbReference type="Gene3D" id="2.120.10.30">
    <property type="entry name" value="TolB, C-terminal domain"/>
    <property type="match status" value="1"/>
</dbReference>
<dbReference type="AlphaFoldDB" id="A0A517Z7V3"/>
<dbReference type="InterPro" id="IPR011042">
    <property type="entry name" value="6-blade_b-propeller_TolB-like"/>
</dbReference>